<evidence type="ECO:0000256" key="5">
    <source>
        <dbReference type="ARBA" id="ARBA00022598"/>
    </source>
</evidence>
<dbReference type="GO" id="GO:0005737">
    <property type="term" value="C:cytoplasm"/>
    <property type="evidence" value="ECO:0007669"/>
    <property type="project" value="UniProtKB-SubCell"/>
</dbReference>
<dbReference type="GO" id="GO:0005524">
    <property type="term" value="F:ATP binding"/>
    <property type="evidence" value="ECO:0007669"/>
    <property type="project" value="UniProtKB-KW"/>
</dbReference>
<evidence type="ECO:0000256" key="3">
    <source>
        <dbReference type="ARBA" id="ARBA00012814"/>
    </source>
</evidence>
<dbReference type="Pfam" id="PF01409">
    <property type="entry name" value="tRNA-synt_2d"/>
    <property type="match status" value="1"/>
</dbReference>
<evidence type="ECO:0000256" key="4">
    <source>
        <dbReference type="ARBA" id="ARBA00022490"/>
    </source>
</evidence>
<evidence type="ECO:0000256" key="6">
    <source>
        <dbReference type="ARBA" id="ARBA00022723"/>
    </source>
</evidence>
<dbReference type="Gene3D" id="3.30.930.10">
    <property type="entry name" value="Bira Bifunctional Protein, Domain 2"/>
    <property type="match status" value="1"/>
</dbReference>
<evidence type="ECO:0000256" key="1">
    <source>
        <dbReference type="ARBA" id="ARBA00004496"/>
    </source>
</evidence>
<dbReference type="InterPro" id="IPR002319">
    <property type="entry name" value="Phenylalanyl-tRNA_Synthase"/>
</dbReference>
<dbReference type="AlphaFoldDB" id="A0A1N5TZW4"/>
<dbReference type="Proteomes" id="UP000195607">
    <property type="component" value="Chromosome I"/>
</dbReference>
<comment type="similarity">
    <text evidence="2">Belongs to the class-II aminoacyl-tRNA synthetase family. Phe-tRNA synthetase alpha subunit type 2 subfamily.</text>
</comment>
<dbReference type="InterPro" id="IPR004529">
    <property type="entry name" value="Phe-tRNA-synth_IIc_asu"/>
</dbReference>
<accession>A0A1N5TZW4</accession>
<dbReference type="EC" id="6.1.1.20" evidence="3"/>
<evidence type="ECO:0000256" key="10">
    <source>
        <dbReference type="ARBA" id="ARBA00022917"/>
    </source>
</evidence>
<dbReference type="EMBL" id="LT671858">
    <property type="protein sequence ID" value="SIM54042.1"/>
    <property type="molecule type" value="Genomic_DNA"/>
</dbReference>
<dbReference type="RefSeq" id="WP_148689645.1">
    <property type="nucleotide sequence ID" value="NZ_LT671858.1"/>
</dbReference>
<dbReference type="PANTHER" id="PTHR11538">
    <property type="entry name" value="PHENYLALANYL-TRNA SYNTHETASE"/>
    <property type="match status" value="1"/>
</dbReference>
<feature type="domain" description="Aminoacyl-transfer RNA synthetases class-II family profile" evidence="12">
    <location>
        <begin position="242"/>
        <end position="480"/>
    </location>
</feature>
<comment type="subcellular location">
    <subcellularLocation>
        <location evidence="1">Cytoplasm</location>
    </subcellularLocation>
</comment>
<sequence length="493" mass="57020">MELSPQESAVLLYLKDIKEINEKDIVIDKLSNENIRGAISWLEKKGLVSARVVNSEELELTREGRKYLEEGFPEYRILSVLKSKKRISLSDVRTILGPEESKIAIAQLAKFGIKPNKGEIEINNFKEIEDKLLKRMEVLKSIDSGNKEILEKYPEEKDAILKRSGIVERRTRSTRIVKISEEGKEILSTIRDAEDSIGELTAEMIRDGTWKNRRFRTYDLNMPGKVTPRHGLHPLTVLINDVREIFLSMGFEELKDPYVEFTGWNMDALFIPQDHPARDMQDTFFLSTTKKVEPDEDDRLLFKRAGKIHENGIRGYSGWGYKWKPEEAEKLMLRTHTTASTMRSLHRTPKMEKAVFSVDKVFRHESVDWKHLAEFHQVEGAIHARNANLGTLKWYLRKFYSALGFDHIELIPSYYPYTEPSLDVVVQIDGKELEMGGSGLIRPEVTKALGLKYNVIAWGLGLERLALLYYGLNDLRKLYESDLGWLQKYRLKL</sequence>
<proteinExistence type="inferred from homology"/>
<keyword evidence="10" id="KW-0648">Protein biosynthesis</keyword>
<dbReference type="InterPro" id="IPR045864">
    <property type="entry name" value="aa-tRNA-synth_II/BPL/LPL"/>
</dbReference>
<keyword evidence="8" id="KW-0067">ATP-binding</keyword>
<dbReference type="PROSITE" id="PS50862">
    <property type="entry name" value="AA_TRNA_LIGASE_II"/>
    <property type="match status" value="1"/>
</dbReference>
<dbReference type="SUPFAM" id="SSF55681">
    <property type="entry name" value="Class II aaRS and biotin synthetases"/>
    <property type="match status" value="1"/>
</dbReference>
<evidence type="ECO:0000256" key="11">
    <source>
        <dbReference type="ARBA" id="ARBA00023146"/>
    </source>
</evidence>
<keyword evidence="4" id="KW-0963">Cytoplasm</keyword>
<dbReference type="CDD" id="cd00496">
    <property type="entry name" value="PheRS_alpha_core"/>
    <property type="match status" value="1"/>
</dbReference>
<dbReference type="NCBIfam" id="NF003210">
    <property type="entry name" value="PRK04172.1"/>
    <property type="match status" value="1"/>
</dbReference>
<evidence type="ECO:0000256" key="8">
    <source>
        <dbReference type="ARBA" id="ARBA00022840"/>
    </source>
</evidence>
<dbReference type="GO" id="GO:0046872">
    <property type="term" value="F:metal ion binding"/>
    <property type="evidence" value="ECO:0007669"/>
    <property type="project" value="UniProtKB-KW"/>
</dbReference>
<dbReference type="GO" id="GO:0006432">
    <property type="term" value="P:phenylalanyl-tRNA aminoacylation"/>
    <property type="evidence" value="ECO:0007669"/>
    <property type="project" value="InterPro"/>
</dbReference>
<evidence type="ECO:0000259" key="12">
    <source>
        <dbReference type="PROSITE" id="PS50862"/>
    </source>
</evidence>
<dbReference type="GeneID" id="41588031"/>
<dbReference type="Gene3D" id="1.10.10.2320">
    <property type="match status" value="1"/>
</dbReference>
<keyword evidence="6" id="KW-0479">Metal-binding</keyword>
<evidence type="ECO:0000256" key="2">
    <source>
        <dbReference type="ARBA" id="ARBA00006703"/>
    </source>
</evidence>
<evidence type="ECO:0000313" key="13">
    <source>
        <dbReference type="EMBL" id="SIM54042.1"/>
    </source>
</evidence>
<dbReference type="GO" id="GO:0004826">
    <property type="term" value="F:phenylalanine-tRNA ligase activity"/>
    <property type="evidence" value="ECO:0007669"/>
    <property type="project" value="UniProtKB-EC"/>
</dbReference>
<dbReference type="GO" id="GO:0000049">
    <property type="term" value="F:tRNA binding"/>
    <property type="evidence" value="ECO:0007669"/>
    <property type="project" value="InterPro"/>
</dbReference>
<keyword evidence="9" id="KW-0460">Magnesium</keyword>
<dbReference type="PANTHER" id="PTHR11538:SF40">
    <property type="entry name" value="PHENYLALANINE--TRNA LIGASE ALPHA SUBUNIT"/>
    <property type="match status" value="1"/>
</dbReference>
<dbReference type="Gene3D" id="3.30.1370.240">
    <property type="match status" value="1"/>
</dbReference>
<keyword evidence="5" id="KW-0436">Ligase</keyword>
<protein>
    <recommendedName>
        <fullName evidence="3">phenylalanine--tRNA ligase</fullName>
        <ecNumber evidence="3">6.1.1.20</ecNumber>
    </recommendedName>
</protein>
<dbReference type="Gene3D" id="1.10.10.2330">
    <property type="match status" value="1"/>
</dbReference>
<dbReference type="NCBIfam" id="TIGR00468">
    <property type="entry name" value="pheS"/>
    <property type="match status" value="1"/>
</dbReference>
<evidence type="ECO:0000256" key="7">
    <source>
        <dbReference type="ARBA" id="ARBA00022741"/>
    </source>
</evidence>
<evidence type="ECO:0000256" key="9">
    <source>
        <dbReference type="ARBA" id="ARBA00022842"/>
    </source>
</evidence>
<gene>
    <name evidence="13" type="ORF">CSP5_0755</name>
</gene>
<reference evidence="13 14" key="1">
    <citation type="submission" date="2016-04" db="EMBL/GenBank/DDBJ databases">
        <authorList>
            <person name="Evans L.H."/>
            <person name="Alamgir A."/>
            <person name="Owens N."/>
            <person name="Weber N.D."/>
            <person name="Virtaneva K."/>
            <person name="Barbian K."/>
            <person name="Babar A."/>
            <person name="Rosenke K."/>
        </authorList>
    </citation>
    <scope>NUCLEOTIDE SEQUENCE [LARGE SCALE GENOMIC DNA]</scope>
    <source>
        <strain evidence="14">S5(T) (JCM 30642 \VKM B-2941)</strain>
    </source>
</reference>
<keyword evidence="11 13" id="KW-0030">Aminoacyl-tRNA synthetase</keyword>
<dbReference type="InterPro" id="IPR006195">
    <property type="entry name" value="aa-tRNA-synth_II"/>
</dbReference>
<organism evidence="13 14">
    <name type="scientific">Cuniculiplasma divulgatum</name>
    <dbReference type="NCBI Taxonomy" id="1673428"/>
    <lineage>
        <taxon>Archaea</taxon>
        <taxon>Methanobacteriati</taxon>
        <taxon>Thermoplasmatota</taxon>
        <taxon>Thermoplasmata</taxon>
        <taxon>Thermoplasmatales</taxon>
        <taxon>Cuniculiplasmataceae</taxon>
        <taxon>Cuniculiplasma</taxon>
    </lineage>
</organism>
<name>A0A1N5TZW4_9ARCH</name>
<evidence type="ECO:0000313" key="14">
    <source>
        <dbReference type="Proteomes" id="UP000195607"/>
    </source>
</evidence>
<keyword evidence="7" id="KW-0547">Nucleotide-binding</keyword>